<dbReference type="AlphaFoldDB" id="A0AAW2DD92"/>
<proteinExistence type="predicted"/>
<accession>A0AAW2DD92</accession>
<keyword evidence="2" id="KW-1185">Reference proteome</keyword>
<gene>
    <name evidence="1" type="ORF">SO802_009100</name>
</gene>
<organism evidence="1 2">
    <name type="scientific">Lithocarpus litseifolius</name>
    <dbReference type="NCBI Taxonomy" id="425828"/>
    <lineage>
        <taxon>Eukaryota</taxon>
        <taxon>Viridiplantae</taxon>
        <taxon>Streptophyta</taxon>
        <taxon>Embryophyta</taxon>
        <taxon>Tracheophyta</taxon>
        <taxon>Spermatophyta</taxon>
        <taxon>Magnoliopsida</taxon>
        <taxon>eudicotyledons</taxon>
        <taxon>Gunneridae</taxon>
        <taxon>Pentapetalae</taxon>
        <taxon>rosids</taxon>
        <taxon>fabids</taxon>
        <taxon>Fagales</taxon>
        <taxon>Fagaceae</taxon>
        <taxon>Lithocarpus</taxon>
    </lineage>
</organism>
<name>A0AAW2DD92_9ROSI</name>
<protein>
    <submittedName>
        <fullName evidence="1">Uncharacterized protein</fullName>
    </submittedName>
</protein>
<sequence>MFPFKRATVKGGISKGKESVIDVDDLSPRSKRTRSSSGVYDPNKFKSYVAFQTHENYFKDATPLVEKVVDQPSLIDTTILKWFATKDWNYLLSNLDDAYENLVKEFYANAIVEGEGLKCWVRGKSFSVRFFIIPQSVSPHFL</sequence>
<comment type="caution">
    <text evidence="1">The sequence shown here is derived from an EMBL/GenBank/DDBJ whole genome shotgun (WGS) entry which is preliminary data.</text>
</comment>
<evidence type="ECO:0000313" key="2">
    <source>
        <dbReference type="Proteomes" id="UP001459277"/>
    </source>
</evidence>
<dbReference type="Proteomes" id="UP001459277">
    <property type="component" value="Unassembled WGS sequence"/>
</dbReference>
<dbReference type="EMBL" id="JAZDWU010000003">
    <property type="protein sequence ID" value="KAL0007598.1"/>
    <property type="molecule type" value="Genomic_DNA"/>
</dbReference>
<evidence type="ECO:0000313" key="1">
    <source>
        <dbReference type="EMBL" id="KAL0007598.1"/>
    </source>
</evidence>
<reference evidence="1 2" key="1">
    <citation type="submission" date="2024-01" db="EMBL/GenBank/DDBJ databases">
        <title>A telomere-to-telomere, gap-free genome of sweet tea (Lithocarpus litseifolius).</title>
        <authorList>
            <person name="Zhou J."/>
        </authorList>
    </citation>
    <scope>NUCLEOTIDE SEQUENCE [LARGE SCALE GENOMIC DNA]</scope>
    <source>
        <strain evidence="1">Zhou-2022a</strain>
        <tissue evidence="1">Leaf</tissue>
    </source>
</reference>